<feature type="domain" description="Gingipain" evidence="1">
    <location>
        <begin position="430"/>
        <end position="817"/>
    </location>
</feature>
<comment type="caution">
    <text evidence="2">The sequence shown here is derived from an EMBL/GenBank/DDBJ whole genome shotgun (WGS) entry which is preliminary data.</text>
</comment>
<dbReference type="InterPro" id="IPR013783">
    <property type="entry name" value="Ig-like_fold"/>
</dbReference>
<accession>A0A558C370</accession>
<dbReference type="SUPFAM" id="SSF52129">
    <property type="entry name" value="Caspase-like"/>
    <property type="match status" value="1"/>
</dbReference>
<dbReference type="EMBL" id="VMRJ01000001">
    <property type="protein sequence ID" value="TVT43255.1"/>
    <property type="molecule type" value="Genomic_DNA"/>
</dbReference>
<evidence type="ECO:0000313" key="2">
    <source>
        <dbReference type="EMBL" id="TVT43255.1"/>
    </source>
</evidence>
<sequence length="1751" mass="190471">MTQQYTAGWQNTTILRGLGRSLLIVLGVLLSIGARAQSGPYGNEWIVAGQPYYKLKVWRDGIYRLDYNYLRSLNAAGVAPTQFQLWRRGKEVALYQGGNQATLDATSYLEFYGQRNDGKLDREFYKNPADQAHQYYSFYTDTATYFITWGSRAGKRVAQPAAAGGTPHAWRLQTSLKLVVGGYVQGPTEGTAHMPWLESSEGFFSGTTGDFSVRTDSLLRALPTQGGTPAIKAEVCLVGGSVPSGNGGTAGLHITSVRVVPPTGAQREVGVMRFQNYNPIRGSYAIRPEDVNNGTVEMHCVALNQRPAAPYDVWRYAYLKVTAPQQSVWFSDRRTMWFQNDSLLAGPATYELDNVPATVVGYDVQDPWNVQRVAPTAAQTMGGTARRFVFPGATEQSTHRLLLADANAWLVPAAAQRITFRPIDPAKPNFVIITHPQLMKAAGSAPNAARAYANYRASVAGGRYDTLMVTAPQLYDQFHYGERSVMALRHFALWLVGSSPATQIKYLLLLGKGLGPGTQPGQDYILEGGGIVAARTSRILGEQGIDLVPVSTASTSDNFLSSDWPNNNFVARMPTGRVPAISPQEVMNYLAKLQQHEEKLTTYSPTDPQTWRKNVVHLAGGATSDEFREFAGYLDGYARRVPRPLLGGKVTTFRKNTTNQFIVPLNISTELNTGLAAITYFGHGALNYFNLDIGNIDDASNGYQNVGRYPILMYNGCIAGDFAFNTRIFGISWLLAPQKGSIGMLSQACESYAYLLDPVQDKMYELLFNNATWFGQPVTQVYNEVVRQMQTKAAFQSVVGQEQLLSTTWQGDPALRLYAPAKPDFITSNATLSLAPAPGASAITPTAPFVLRVGVSNPARITTDAVEIRVTRTYRPGGGRAAEVLTQTFRQAWARDTTYTITLGNTGDVYGDNTFKVELDYANKVAELDETNNAATITYSFLKGGMTLVTPTEFAIVSTNLPLLVAQNNDATAAVRGYDFQVDTVATFNSGALKQALNLSGPAVVSWQPPTLVGARPDSVVWYWRVRFSQPAAGEDPNWQQSSFRIISGAVAGGWSQSHHAQFQRDQLQNVTVAAPTGRWSFADQRQPVALFTVGGGGVGSGSTFNIGNGYGIRTDVTVPPYLGDCGTDSPNLLLVALDGHTLKRVAVPGGPYSTCGPNDQLFYHFGSTSGDTLDNLNNSAARQQQLVTFLNNVPDGAYVALVSMNRLRYAAFPASVRTALTKLLGSQLAASGQLRNGEPWVLLAKKMATGGNLVREQGPDRTLAQPSYNQLVSLVDTVLAPGQGGRVLSTRIGPAQEWQTLFNVIKRENTTSDYTLRVLGVDASNATTELAPDVKTKSYSLTSVAAAKYPYLQLEVTLRDSVNRVPPQLRQWLVAYKGLPEGTVRRDLVSSASYDPATLAGQATNYGKIAFPVVFQNIGGIDFGAPLTTRIDLLNASGVSVKSATFTAPSILKAGESMTVQISLDVVGVFGTLTPVVTVNPVTNRQPELYFFNNTLTLAPYTISDGNVPPTLDVAVDGRHLLNGDLVSPTPVVSIQLKDEDKLRHIKDASAFTVLLQKPGQTTPTLINTLGNSEIQFTIDSTSQAGSVARLDFQPGKTTPLENGIYTLQVQGRDRSGNAAGTQTYQIKFEVVKESTITNVFPYPNPVTSKARFVFTVTGQELPRDMKIQIMTLTGRVVREIFMSELGPLHIGNNITDYAWDGTDQYGDRLANGTYLYRVSLNDPNGQFSQRATAGDKAFQKDWGKLVLLR</sequence>
<organism evidence="2 3">
    <name type="scientific">Hymenobacter setariae</name>
    <dbReference type="NCBI Taxonomy" id="2594794"/>
    <lineage>
        <taxon>Bacteria</taxon>
        <taxon>Pseudomonadati</taxon>
        <taxon>Bacteroidota</taxon>
        <taxon>Cytophagia</taxon>
        <taxon>Cytophagales</taxon>
        <taxon>Hymenobacteraceae</taxon>
        <taxon>Hymenobacter</taxon>
    </lineage>
</organism>
<dbReference type="Gene3D" id="2.60.40.4070">
    <property type="match status" value="1"/>
</dbReference>
<dbReference type="OrthoDB" id="9785233at2"/>
<dbReference type="Gene3D" id="2.60.40.10">
    <property type="entry name" value="Immunoglobulins"/>
    <property type="match status" value="1"/>
</dbReference>
<evidence type="ECO:0000313" key="3">
    <source>
        <dbReference type="Proteomes" id="UP000317624"/>
    </source>
</evidence>
<name>A0A558C370_9BACT</name>
<proteinExistence type="predicted"/>
<dbReference type="InterPro" id="IPR001769">
    <property type="entry name" value="Gingipain"/>
</dbReference>
<protein>
    <recommendedName>
        <fullName evidence="1">Gingipain domain-containing protein</fullName>
    </recommendedName>
</protein>
<keyword evidence="3" id="KW-1185">Reference proteome</keyword>
<dbReference type="RefSeq" id="WP_144844575.1">
    <property type="nucleotide sequence ID" value="NZ_VMRJ01000001.1"/>
</dbReference>
<dbReference type="Gene3D" id="3.40.50.1460">
    <property type="match status" value="1"/>
</dbReference>
<gene>
    <name evidence="2" type="ORF">FNT36_03960</name>
</gene>
<dbReference type="GO" id="GO:0008234">
    <property type="term" value="F:cysteine-type peptidase activity"/>
    <property type="evidence" value="ECO:0007669"/>
    <property type="project" value="InterPro"/>
</dbReference>
<dbReference type="InterPro" id="IPR029030">
    <property type="entry name" value="Caspase-like_dom_sf"/>
</dbReference>
<evidence type="ECO:0000259" key="1">
    <source>
        <dbReference type="Pfam" id="PF01364"/>
    </source>
</evidence>
<reference evidence="2 3" key="1">
    <citation type="submission" date="2019-07" db="EMBL/GenBank/DDBJ databases">
        <title>Hymenobacter sp. straun FUR1 Genome sequencing and assembly.</title>
        <authorList>
            <person name="Chhetri G."/>
        </authorList>
    </citation>
    <scope>NUCLEOTIDE SEQUENCE [LARGE SCALE GENOMIC DNA]</scope>
    <source>
        <strain evidence="2 3">Fur1</strain>
    </source>
</reference>
<dbReference type="GO" id="GO:0006508">
    <property type="term" value="P:proteolysis"/>
    <property type="evidence" value="ECO:0007669"/>
    <property type="project" value="InterPro"/>
</dbReference>
<dbReference type="Proteomes" id="UP000317624">
    <property type="component" value="Unassembled WGS sequence"/>
</dbReference>
<dbReference type="Pfam" id="PF01364">
    <property type="entry name" value="Peptidase_C25"/>
    <property type="match status" value="1"/>
</dbReference>